<dbReference type="EMBL" id="CDPU01000026">
    <property type="protein sequence ID" value="CEO52105.1"/>
    <property type="molecule type" value="Genomic_DNA"/>
</dbReference>
<evidence type="ECO:0008006" key="2">
    <source>
        <dbReference type="Google" id="ProtNLM"/>
    </source>
</evidence>
<sequence>MRFVALFSQWINARSTTYSPYFSLIFNMLFKARILQGLVAAAAFVSAAPNEAAERPQYVKRTTFRDDFTTFDSSIWSCEYSCPVIEGEKARFRLYSNTAANQEHSWCKARYKPQRFTSGTFTTYYSLTARPKQPVWWGVALYDDTYGGAEGQINEINFGYTTKYSYNNYTFLFEVYKRGNTEPWSRDITVDFDLYNEEYHEATIEYDASHVALYIDGVKKTELTDSSLIPTDAMDFLLGPRLVDDTLGTLPSGFTQSHDWVTIEY</sequence>
<dbReference type="SUPFAM" id="SSF49899">
    <property type="entry name" value="Concanavalin A-like lectins/glucanases"/>
    <property type="match status" value="1"/>
</dbReference>
<reference evidence="1" key="1">
    <citation type="submission" date="2015-01" db="EMBL/GenBank/DDBJ databases">
        <authorList>
            <person name="Durling Mikael"/>
        </authorList>
    </citation>
    <scope>NUCLEOTIDE SEQUENCE</scope>
</reference>
<dbReference type="InterPro" id="IPR013320">
    <property type="entry name" value="ConA-like_dom_sf"/>
</dbReference>
<dbReference type="Gene3D" id="2.60.120.200">
    <property type="match status" value="1"/>
</dbReference>
<dbReference type="AlphaFoldDB" id="A0A0B7KB09"/>
<evidence type="ECO:0000313" key="1">
    <source>
        <dbReference type="EMBL" id="CEO52105.1"/>
    </source>
</evidence>
<gene>
    <name evidence="1" type="ORF">BN869_000008163_1</name>
</gene>
<name>A0A0B7KB09_BIOOC</name>
<organism evidence="1">
    <name type="scientific">Bionectria ochroleuca</name>
    <name type="common">Gliocladium roseum</name>
    <dbReference type="NCBI Taxonomy" id="29856"/>
    <lineage>
        <taxon>Eukaryota</taxon>
        <taxon>Fungi</taxon>
        <taxon>Dikarya</taxon>
        <taxon>Ascomycota</taxon>
        <taxon>Pezizomycotina</taxon>
        <taxon>Sordariomycetes</taxon>
        <taxon>Hypocreomycetidae</taxon>
        <taxon>Hypocreales</taxon>
        <taxon>Bionectriaceae</taxon>
        <taxon>Clonostachys</taxon>
    </lineage>
</organism>
<proteinExistence type="predicted"/>
<accession>A0A0B7KB09</accession>
<protein>
    <recommendedName>
        <fullName evidence="2">GH16 domain-containing protein</fullName>
    </recommendedName>
</protein>